<keyword evidence="1" id="KW-0472">Membrane</keyword>
<reference evidence="2 3" key="1">
    <citation type="submission" date="2016-10" db="EMBL/GenBank/DDBJ databases">
        <authorList>
            <person name="de Groot N.N."/>
        </authorList>
    </citation>
    <scope>NUCLEOTIDE SEQUENCE [LARGE SCALE GENOMIC DNA]</scope>
    <source>
        <strain evidence="2 3">DSM 797</strain>
    </source>
</reference>
<feature type="transmembrane region" description="Helical" evidence="1">
    <location>
        <begin position="116"/>
        <end position="149"/>
    </location>
</feature>
<proteinExistence type="predicted"/>
<dbReference type="Proteomes" id="UP000199068">
    <property type="component" value="Unassembled WGS sequence"/>
</dbReference>
<keyword evidence="1" id="KW-1133">Transmembrane helix</keyword>
<dbReference type="EMBL" id="FNGW01000005">
    <property type="protein sequence ID" value="SDM10915.1"/>
    <property type="molecule type" value="Genomic_DNA"/>
</dbReference>
<accession>A0A1G9QKW1</accession>
<feature type="transmembrane region" description="Helical" evidence="1">
    <location>
        <begin position="52"/>
        <end position="83"/>
    </location>
</feature>
<keyword evidence="3" id="KW-1185">Reference proteome</keyword>
<keyword evidence="1" id="KW-0812">Transmembrane</keyword>
<evidence type="ECO:0000313" key="2">
    <source>
        <dbReference type="EMBL" id="SDM10915.1"/>
    </source>
</evidence>
<dbReference type="RefSeq" id="WP_092726283.1">
    <property type="nucleotide sequence ID" value="NZ_FNGW01000005.1"/>
</dbReference>
<dbReference type="STRING" id="1121325.SAMN04515677_105230"/>
<evidence type="ECO:0000256" key="1">
    <source>
        <dbReference type="SAM" id="Phobius"/>
    </source>
</evidence>
<protein>
    <submittedName>
        <fullName evidence="2">Uncharacterized protein</fullName>
    </submittedName>
</protein>
<name>A0A1G9QKW1_9FIRM</name>
<sequence>MINGIIKLFYSEIVKTKMKGMPSSDYRLRDECKEIRNITLKIDSLFFKCIKLMFSIILLILAFNINLVFGIGMFFIEIAYLIYKIKLEKQIKESIENVKNNIELPKINIDSQKSRAGINVLITLLLIGLITGFNIAIILSFIVVFVFTIKDIYSNIK</sequence>
<evidence type="ECO:0000313" key="3">
    <source>
        <dbReference type="Proteomes" id="UP000199068"/>
    </source>
</evidence>
<gene>
    <name evidence="2" type="ORF">SAMN04515677_105230</name>
</gene>
<organism evidence="2 3">
    <name type="scientific">Romboutsia lituseburensis DSM 797</name>
    <dbReference type="NCBI Taxonomy" id="1121325"/>
    <lineage>
        <taxon>Bacteria</taxon>
        <taxon>Bacillati</taxon>
        <taxon>Bacillota</taxon>
        <taxon>Clostridia</taxon>
        <taxon>Peptostreptococcales</taxon>
        <taxon>Peptostreptococcaceae</taxon>
        <taxon>Romboutsia</taxon>
    </lineage>
</organism>
<dbReference type="AlphaFoldDB" id="A0A1G9QKW1"/>